<accession>A0A8J1TAB4</accession>
<feature type="region of interest" description="Disordered" evidence="11">
    <location>
        <begin position="182"/>
        <end position="207"/>
    </location>
</feature>
<evidence type="ECO:0000256" key="7">
    <source>
        <dbReference type="ARBA" id="ARBA00022771"/>
    </source>
</evidence>
<dbReference type="OrthoDB" id="1924550at2759"/>
<dbReference type="GO" id="GO:0008380">
    <property type="term" value="P:RNA splicing"/>
    <property type="evidence" value="ECO:0007669"/>
    <property type="project" value="UniProtKB-KW"/>
</dbReference>
<evidence type="ECO:0000256" key="5">
    <source>
        <dbReference type="ARBA" id="ARBA00022723"/>
    </source>
</evidence>
<dbReference type="Pfam" id="PF15803">
    <property type="entry name" value="zf-SCNM1"/>
    <property type="match status" value="1"/>
</dbReference>
<feature type="compositionally biased region" description="Acidic residues" evidence="11">
    <location>
        <begin position="285"/>
        <end position="298"/>
    </location>
</feature>
<keyword evidence="5" id="KW-0479">Metal-binding</keyword>
<gene>
    <name evidence="12" type="ORF">OFUS_LOCUS24021</name>
</gene>
<evidence type="ECO:0000313" key="13">
    <source>
        <dbReference type="Proteomes" id="UP000749559"/>
    </source>
</evidence>
<evidence type="ECO:0000256" key="9">
    <source>
        <dbReference type="ARBA" id="ARBA00023187"/>
    </source>
</evidence>
<feature type="compositionally biased region" description="Polar residues" evidence="11">
    <location>
        <begin position="223"/>
        <end position="235"/>
    </location>
</feature>
<feature type="compositionally biased region" description="Basic residues" evidence="11">
    <location>
        <begin position="124"/>
        <end position="136"/>
    </location>
</feature>
<organism evidence="12 13">
    <name type="scientific">Owenia fusiformis</name>
    <name type="common">Polychaete worm</name>
    <dbReference type="NCBI Taxonomy" id="6347"/>
    <lineage>
        <taxon>Eukaryota</taxon>
        <taxon>Metazoa</taxon>
        <taxon>Spiralia</taxon>
        <taxon>Lophotrochozoa</taxon>
        <taxon>Annelida</taxon>
        <taxon>Polychaeta</taxon>
        <taxon>Sedentaria</taxon>
        <taxon>Canalipalpata</taxon>
        <taxon>Sabellida</taxon>
        <taxon>Oweniida</taxon>
        <taxon>Oweniidae</taxon>
        <taxon>Owenia</taxon>
    </lineage>
</organism>
<evidence type="ECO:0000256" key="11">
    <source>
        <dbReference type="SAM" id="MobiDB-lite"/>
    </source>
</evidence>
<comment type="caution">
    <text evidence="12">The sequence shown here is derived from an EMBL/GenBank/DDBJ whole genome shotgun (WGS) entry which is preliminary data.</text>
</comment>
<dbReference type="EMBL" id="CAIIXF020000011">
    <property type="protein sequence ID" value="CAH1800089.1"/>
    <property type="molecule type" value="Genomic_DNA"/>
</dbReference>
<keyword evidence="4" id="KW-0507">mRNA processing</keyword>
<feature type="compositionally biased region" description="Basic and acidic residues" evidence="11">
    <location>
        <begin position="274"/>
        <end position="284"/>
    </location>
</feature>
<evidence type="ECO:0000256" key="10">
    <source>
        <dbReference type="ARBA" id="ARBA00023242"/>
    </source>
</evidence>
<dbReference type="Proteomes" id="UP000749559">
    <property type="component" value="Unassembled WGS sequence"/>
</dbReference>
<feature type="region of interest" description="Disordered" evidence="11">
    <location>
        <begin position="274"/>
        <end position="298"/>
    </location>
</feature>
<evidence type="ECO:0000256" key="6">
    <source>
        <dbReference type="ARBA" id="ARBA00022728"/>
    </source>
</evidence>
<comment type="subcellular location">
    <subcellularLocation>
        <location evidence="1">Nucleus speckle</location>
    </subcellularLocation>
    <subcellularLocation>
        <location evidence="2">Nucleus</location>
        <location evidence="2">Nucleoplasm</location>
    </subcellularLocation>
</comment>
<dbReference type="InterPro" id="IPR031622">
    <property type="entry name" value="Znf-SCNM1"/>
</dbReference>
<dbReference type="PANTHER" id="PTHR32297:SF1">
    <property type="entry name" value="SODIUM CHANNEL MODIFIER 1"/>
    <property type="match status" value="1"/>
</dbReference>
<evidence type="ECO:0000256" key="1">
    <source>
        <dbReference type="ARBA" id="ARBA00004324"/>
    </source>
</evidence>
<keyword evidence="6" id="KW-0747">Spliceosome</keyword>
<feature type="compositionally biased region" description="Polar residues" evidence="11">
    <location>
        <begin position="141"/>
        <end position="155"/>
    </location>
</feature>
<keyword evidence="10" id="KW-0539">Nucleus</keyword>
<dbReference type="Pfam" id="PF15805">
    <property type="entry name" value="SCNM1_acidic"/>
    <property type="match status" value="1"/>
</dbReference>
<sequence>MATLRSIQKRRVDELFAEDIPEDEVIVMNTGRYSCKVCHHRPVFDTVNVLALHRSSKKHLQNLEQKKAEDTDLFNMVAKRKHEQFMKDGTVDIQIAPEVKQRVDNIAGHVNNTVQVQAYDPRVKKPKVNRHQRRPKISVESAYTSNQDSLSTDVPSTEHSKPSLLGMKLALNIGKHTDPIEVNPYIRKQSKIQPQSNPRKSKSFTDEKPCLLHKLESLKSKAVSANVTDSESSTSKRLKKEPTMADPPMIVHNPETQRKAEHYLKLRESGWMKDKSGNWIKDENVEFDSDEEEPPATP</sequence>
<dbReference type="InterPro" id="IPR033570">
    <property type="entry name" value="SCNM1"/>
</dbReference>
<proteinExistence type="predicted"/>
<dbReference type="GO" id="GO:0005681">
    <property type="term" value="C:spliceosomal complex"/>
    <property type="evidence" value="ECO:0007669"/>
    <property type="project" value="UniProtKB-KW"/>
</dbReference>
<protein>
    <recommendedName>
        <fullName evidence="3">Sodium channel modifier 1</fullName>
    </recommendedName>
</protein>
<dbReference type="AlphaFoldDB" id="A0A8J1TAB4"/>
<reference evidence="12" key="1">
    <citation type="submission" date="2022-03" db="EMBL/GenBank/DDBJ databases">
        <authorList>
            <person name="Martin C."/>
        </authorList>
    </citation>
    <scope>NUCLEOTIDE SEQUENCE</scope>
</reference>
<evidence type="ECO:0000256" key="2">
    <source>
        <dbReference type="ARBA" id="ARBA00004642"/>
    </source>
</evidence>
<dbReference type="GO" id="GO:0016607">
    <property type="term" value="C:nuclear speck"/>
    <property type="evidence" value="ECO:0007669"/>
    <property type="project" value="UniProtKB-SubCell"/>
</dbReference>
<dbReference type="GO" id="GO:0006397">
    <property type="term" value="P:mRNA processing"/>
    <property type="evidence" value="ECO:0007669"/>
    <property type="project" value="UniProtKB-KW"/>
</dbReference>
<feature type="region of interest" description="Disordered" evidence="11">
    <location>
        <begin position="122"/>
        <end position="162"/>
    </location>
</feature>
<evidence type="ECO:0000256" key="4">
    <source>
        <dbReference type="ARBA" id="ARBA00022664"/>
    </source>
</evidence>
<keyword evidence="9" id="KW-0508">mRNA splicing</keyword>
<evidence type="ECO:0000313" key="12">
    <source>
        <dbReference type="EMBL" id="CAH1800089.1"/>
    </source>
</evidence>
<name>A0A8J1TAB4_OWEFU</name>
<evidence type="ECO:0000256" key="8">
    <source>
        <dbReference type="ARBA" id="ARBA00022833"/>
    </source>
</evidence>
<keyword evidence="8" id="KW-0862">Zinc</keyword>
<dbReference type="GO" id="GO:0008270">
    <property type="term" value="F:zinc ion binding"/>
    <property type="evidence" value="ECO:0007669"/>
    <property type="project" value="UniProtKB-KW"/>
</dbReference>
<keyword evidence="13" id="KW-1185">Reference proteome</keyword>
<feature type="region of interest" description="Disordered" evidence="11">
    <location>
        <begin position="223"/>
        <end position="262"/>
    </location>
</feature>
<evidence type="ECO:0000256" key="3">
    <source>
        <dbReference type="ARBA" id="ARBA00020620"/>
    </source>
</evidence>
<dbReference type="InterPro" id="IPR031625">
    <property type="entry name" value="SCNM1_acidic"/>
</dbReference>
<dbReference type="PANTHER" id="PTHR32297">
    <property type="entry name" value="SODIUM CHANNEL MODIFIER 1"/>
    <property type="match status" value="1"/>
</dbReference>
<keyword evidence="7" id="KW-0863">Zinc-finger</keyword>